<sequence length="62" mass="7286">MNLHSGNSKLDQAKLEFYSSIFKMNSYIAKHEFYKINLEPCNSKFAMNFYLEKNGLNTIFVL</sequence>
<evidence type="ECO:0000313" key="1">
    <source>
        <dbReference type="EMBL" id="PMB00127.1"/>
    </source>
</evidence>
<reference evidence="1 2" key="1">
    <citation type="submission" date="2017-07" db="EMBL/GenBank/DDBJ databases">
        <title>Genomes of Fischerella (Mastigocladus) sp. strains.</title>
        <authorList>
            <person name="Miller S.R."/>
        </authorList>
    </citation>
    <scope>NUCLEOTIDE SEQUENCE [LARGE SCALE GENOMIC DNA]</scope>
    <source>
        <strain evidence="1 2">CCMEE 5268</strain>
    </source>
</reference>
<evidence type="ECO:0000313" key="2">
    <source>
        <dbReference type="Proteomes" id="UP000235025"/>
    </source>
</evidence>
<comment type="caution">
    <text evidence="1">The sequence shown here is derived from an EMBL/GenBank/DDBJ whole genome shotgun (WGS) entry which is preliminary data.</text>
</comment>
<dbReference type="Proteomes" id="UP000235025">
    <property type="component" value="Unassembled WGS sequence"/>
</dbReference>
<protein>
    <submittedName>
        <fullName evidence="1">Uncharacterized protein</fullName>
    </submittedName>
</protein>
<dbReference type="EMBL" id="NMQA01000048">
    <property type="protein sequence ID" value="PMB00127.1"/>
    <property type="molecule type" value="Genomic_DNA"/>
</dbReference>
<accession>A0A2N6KKA6</accession>
<proteinExistence type="predicted"/>
<name>A0A2N6KKA6_9CYAN</name>
<organism evidence="1 2">
    <name type="scientific">Fischerella thermalis CCMEE 5268</name>
    <dbReference type="NCBI Taxonomy" id="2019662"/>
    <lineage>
        <taxon>Bacteria</taxon>
        <taxon>Bacillati</taxon>
        <taxon>Cyanobacteriota</taxon>
        <taxon>Cyanophyceae</taxon>
        <taxon>Nostocales</taxon>
        <taxon>Hapalosiphonaceae</taxon>
        <taxon>Fischerella</taxon>
    </lineage>
</organism>
<dbReference type="AlphaFoldDB" id="A0A2N6KKA6"/>
<gene>
    <name evidence="1" type="ORF">CEN50_04565</name>
</gene>